<sequence length="109" mass="12280">MGTRNLHKSTLTSTLLPHLSFIFPSHFFHSSSPHTSLSLFSHPPYVYVCVLVLLFTFLLSLFYLLIISPSILLACFSFPSSFPLPNVKNTRVGSYLLPERIHFPVPSSL</sequence>
<dbReference type="EMBL" id="HE573020">
    <property type="protein sequence ID" value="CCC47432.1"/>
    <property type="molecule type" value="Genomic_DNA"/>
</dbReference>
<keyword evidence="1" id="KW-0812">Transmembrane</keyword>
<organism evidence="2">
    <name type="scientific">Trypanosoma vivax (strain Y486)</name>
    <dbReference type="NCBI Taxonomy" id="1055687"/>
    <lineage>
        <taxon>Eukaryota</taxon>
        <taxon>Discoba</taxon>
        <taxon>Euglenozoa</taxon>
        <taxon>Kinetoplastea</taxon>
        <taxon>Metakinetoplastina</taxon>
        <taxon>Trypanosomatida</taxon>
        <taxon>Trypanosomatidae</taxon>
        <taxon>Trypanosoma</taxon>
        <taxon>Duttonella</taxon>
    </lineage>
</organism>
<evidence type="ECO:0000256" key="1">
    <source>
        <dbReference type="SAM" id="Phobius"/>
    </source>
</evidence>
<gene>
    <name evidence="2" type="ORF">TVY486_0400970</name>
</gene>
<keyword evidence="1" id="KW-0472">Membrane</keyword>
<proteinExistence type="predicted"/>
<feature type="transmembrane region" description="Helical" evidence="1">
    <location>
        <begin position="45"/>
        <end position="66"/>
    </location>
</feature>
<evidence type="ECO:0000313" key="2">
    <source>
        <dbReference type="EMBL" id="CCC47432.1"/>
    </source>
</evidence>
<reference evidence="2" key="1">
    <citation type="journal article" date="2012" name="Proc. Natl. Acad. Sci. U.S.A.">
        <title>Antigenic diversity is generated by distinct evolutionary mechanisms in African trypanosome species.</title>
        <authorList>
            <person name="Jackson A.P."/>
            <person name="Berry A."/>
            <person name="Aslett M."/>
            <person name="Allison H.C."/>
            <person name="Burton P."/>
            <person name="Vavrova-Anderson J."/>
            <person name="Brown R."/>
            <person name="Browne H."/>
            <person name="Corton N."/>
            <person name="Hauser H."/>
            <person name="Gamble J."/>
            <person name="Gilderthorp R."/>
            <person name="Marcello L."/>
            <person name="McQuillan J."/>
            <person name="Otto T.D."/>
            <person name="Quail M.A."/>
            <person name="Sanders M.J."/>
            <person name="van Tonder A."/>
            <person name="Ginger M.L."/>
            <person name="Field M.C."/>
            <person name="Barry J.D."/>
            <person name="Hertz-Fowler C."/>
            <person name="Berriman M."/>
        </authorList>
    </citation>
    <scope>NUCLEOTIDE SEQUENCE</scope>
    <source>
        <strain evidence="2">Y486</strain>
    </source>
</reference>
<name>G0TTZ9_TRYVY</name>
<keyword evidence="1" id="KW-1133">Transmembrane helix</keyword>
<accession>G0TTZ9</accession>
<protein>
    <submittedName>
        <fullName evidence="2">Uncharacterized protein</fullName>
    </submittedName>
</protein>
<dbReference type="AlphaFoldDB" id="G0TTZ9"/>